<dbReference type="Gene3D" id="3.40.50.12780">
    <property type="entry name" value="N-terminal domain of ligase-like"/>
    <property type="match status" value="1"/>
</dbReference>
<evidence type="ECO:0000256" key="2">
    <source>
        <dbReference type="ARBA" id="ARBA00022840"/>
    </source>
</evidence>
<sequence>MSLDTIPSLLNHWADTRPDTVWMRTLEGGSAREWTWTQARDEAMAVAAALEERFGSGVSMAILAPNGPHWFLADMAVIASGNVTVGLFTTLPPDTAGYILDFAEVKVVFVGAAGNWEAVSTVLPEGVVLVALPGVELAQEHLKWEDLLASAAGRRPDYPCRPDDLMSLVFTSGTTGKPKGVMQTHESNLIPIRRFTTTFGAEDGTRYFSYLPLSHIAERQIVEFSSLVVCGEVTFNSGLENLLPELQQTRPHIFFGPPRIWEQFQQAVIGKFGGQAALDAALAADREGTGQLVVQTMGLDEVRYCLTAAAPTPPPLIHWFGELGLTLMEGFGQTEAMGLIVSGHDSRRIGSVGKPLPGVEYRITDEGELVVRSEGNTPGYYKDPAKTAELLRDGWLHTGDKARVDEDGFIYITGRVKDYFKTIQGKFVAPPPIEGAFAKNPHTEQQCLLGRGYSKTVMVAVVTEEAKSLPREEVEASVRDMVDSVNDTVEHHARIGAVILSGEPWNIDNGILTPTMKIRRDQVEARFGELAEKLARQSAEQKQLLIHWQAD</sequence>
<evidence type="ECO:0000313" key="4">
    <source>
        <dbReference type="EMBL" id="TXS93534.1"/>
    </source>
</evidence>
<dbReference type="Pfam" id="PF00501">
    <property type="entry name" value="AMP-binding"/>
    <property type="match status" value="1"/>
</dbReference>
<dbReference type="GO" id="GO:0016020">
    <property type="term" value="C:membrane"/>
    <property type="evidence" value="ECO:0007669"/>
    <property type="project" value="TreeGrafter"/>
</dbReference>
<dbReference type="PANTHER" id="PTHR43272">
    <property type="entry name" value="LONG-CHAIN-FATTY-ACID--COA LIGASE"/>
    <property type="match status" value="1"/>
</dbReference>
<keyword evidence="2" id="KW-0067">ATP-binding</keyword>
<dbReference type="InterPro" id="IPR000873">
    <property type="entry name" value="AMP-dep_synth/lig_dom"/>
</dbReference>
<evidence type="ECO:0000313" key="5">
    <source>
        <dbReference type="Proteomes" id="UP000321933"/>
    </source>
</evidence>
<organism evidence="4 5">
    <name type="scientific">Parahaliea aestuarii</name>
    <dbReference type="NCBI Taxonomy" id="1852021"/>
    <lineage>
        <taxon>Bacteria</taxon>
        <taxon>Pseudomonadati</taxon>
        <taxon>Pseudomonadota</taxon>
        <taxon>Gammaproteobacteria</taxon>
        <taxon>Cellvibrionales</taxon>
        <taxon>Halieaceae</taxon>
        <taxon>Parahaliea</taxon>
    </lineage>
</organism>
<protein>
    <submittedName>
        <fullName evidence="4">AMP-binding protein</fullName>
    </submittedName>
</protein>
<dbReference type="RefSeq" id="WP_148063469.1">
    <property type="nucleotide sequence ID" value="NZ_VRYZ01000002.1"/>
</dbReference>
<dbReference type="SUPFAM" id="SSF56801">
    <property type="entry name" value="Acetyl-CoA synthetase-like"/>
    <property type="match status" value="1"/>
</dbReference>
<accession>A0A5C9A0L9</accession>
<proteinExistence type="predicted"/>
<evidence type="ECO:0000259" key="3">
    <source>
        <dbReference type="Pfam" id="PF00501"/>
    </source>
</evidence>
<gene>
    <name evidence="4" type="ORF">FVW59_06830</name>
</gene>
<dbReference type="OrthoDB" id="9803968at2"/>
<name>A0A5C9A0L9_9GAMM</name>
<dbReference type="InterPro" id="IPR042099">
    <property type="entry name" value="ANL_N_sf"/>
</dbReference>
<reference evidence="4 5" key="1">
    <citation type="submission" date="2019-08" db="EMBL/GenBank/DDBJ databases">
        <title>Parahaliea maris sp. nov., isolated from the surface seawater.</title>
        <authorList>
            <person name="Liu Y."/>
        </authorList>
    </citation>
    <scope>NUCLEOTIDE SEQUENCE [LARGE SCALE GENOMIC DNA]</scope>
    <source>
        <strain evidence="4 5">S2-26</strain>
    </source>
</reference>
<dbReference type="PROSITE" id="PS00455">
    <property type="entry name" value="AMP_BINDING"/>
    <property type="match status" value="1"/>
</dbReference>
<dbReference type="AlphaFoldDB" id="A0A5C9A0L9"/>
<dbReference type="GO" id="GO:0004467">
    <property type="term" value="F:long-chain fatty acid-CoA ligase activity"/>
    <property type="evidence" value="ECO:0007669"/>
    <property type="project" value="TreeGrafter"/>
</dbReference>
<dbReference type="Pfam" id="PF23562">
    <property type="entry name" value="AMP-binding_C_3"/>
    <property type="match status" value="1"/>
</dbReference>
<dbReference type="PANTHER" id="PTHR43272:SF33">
    <property type="entry name" value="AMP-BINDING DOMAIN-CONTAINING PROTEIN-RELATED"/>
    <property type="match status" value="1"/>
</dbReference>
<dbReference type="EMBL" id="VRYZ01000002">
    <property type="protein sequence ID" value="TXS93534.1"/>
    <property type="molecule type" value="Genomic_DNA"/>
</dbReference>
<dbReference type="InterPro" id="IPR020845">
    <property type="entry name" value="AMP-binding_CS"/>
</dbReference>
<comment type="caution">
    <text evidence="4">The sequence shown here is derived from an EMBL/GenBank/DDBJ whole genome shotgun (WGS) entry which is preliminary data.</text>
</comment>
<dbReference type="GO" id="GO:0005524">
    <property type="term" value="F:ATP binding"/>
    <property type="evidence" value="ECO:0007669"/>
    <property type="project" value="UniProtKB-KW"/>
</dbReference>
<feature type="domain" description="AMP-dependent synthetase/ligase" evidence="3">
    <location>
        <begin position="11"/>
        <end position="381"/>
    </location>
</feature>
<evidence type="ECO:0000256" key="1">
    <source>
        <dbReference type="ARBA" id="ARBA00022741"/>
    </source>
</evidence>
<dbReference type="Proteomes" id="UP000321933">
    <property type="component" value="Unassembled WGS sequence"/>
</dbReference>
<keyword evidence="5" id="KW-1185">Reference proteome</keyword>
<keyword evidence="1" id="KW-0547">Nucleotide-binding</keyword>